<evidence type="ECO:0000313" key="4">
    <source>
        <dbReference type="Proteomes" id="UP000321662"/>
    </source>
</evidence>
<dbReference type="EMBL" id="BJUY01000005">
    <property type="protein sequence ID" value="GEK90990.1"/>
    <property type="molecule type" value="Genomic_DNA"/>
</dbReference>
<feature type="transmembrane region" description="Helical" evidence="1">
    <location>
        <begin position="123"/>
        <end position="143"/>
    </location>
</feature>
<name>A0A511AS07_9LACT</name>
<reference evidence="3 4" key="1">
    <citation type="submission" date="2019-07" db="EMBL/GenBank/DDBJ databases">
        <title>Whole genome shotgun sequence of Alkalibacterium kapii NBRC 103247.</title>
        <authorList>
            <person name="Hosoyama A."/>
            <person name="Uohara A."/>
            <person name="Ohji S."/>
            <person name="Ichikawa N."/>
        </authorList>
    </citation>
    <scope>NUCLEOTIDE SEQUENCE [LARGE SCALE GENOMIC DNA]</scope>
    <source>
        <strain evidence="3 4">NBRC 103247</strain>
    </source>
</reference>
<keyword evidence="1" id="KW-1133">Transmembrane helix</keyword>
<dbReference type="AlphaFoldDB" id="A0A511AS07"/>
<protein>
    <recommendedName>
        <fullName evidence="2">NERD domain-containing protein</fullName>
    </recommendedName>
</protein>
<dbReference type="PROSITE" id="PS50965">
    <property type="entry name" value="NERD"/>
    <property type="match status" value="1"/>
</dbReference>
<evidence type="ECO:0000313" key="3">
    <source>
        <dbReference type="EMBL" id="GEK90990.1"/>
    </source>
</evidence>
<gene>
    <name evidence="3" type="ORF">AKA01nite_06120</name>
</gene>
<dbReference type="InterPro" id="IPR011528">
    <property type="entry name" value="NERD"/>
</dbReference>
<evidence type="ECO:0000259" key="2">
    <source>
        <dbReference type="PROSITE" id="PS50965"/>
    </source>
</evidence>
<proteinExistence type="predicted"/>
<sequence length="265" mass="30455">MILKERTKSVTHRILESLDHRTTLSLSEKTQYDNQFKGYAGELQFDNKMKEAGVPGILISDLLLSTRDTSYQIDSLLITDTCIYLYEIKNYTGSYHYKEGDISSDSGHLIHNPMNQAERKRAYLHNLLLINGYQINIIAYVVYINPDYYIYSLPKSPAILFAGQLTSHFESLSGQASIQDHKYLTLAKKLLVMHNNSYRPLNLPDYPLESLFKGIMCSECFSFGYTVSRQIRTCTICGHKEKSADAIHRSIEEFRLLFPEKLVTK</sequence>
<keyword evidence="4" id="KW-1185">Reference proteome</keyword>
<dbReference type="RefSeq" id="WP_146923689.1">
    <property type="nucleotide sequence ID" value="NZ_BJUY01000005.1"/>
</dbReference>
<accession>A0A511AS07</accession>
<evidence type="ECO:0000256" key="1">
    <source>
        <dbReference type="SAM" id="Phobius"/>
    </source>
</evidence>
<comment type="caution">
    <text evidence="3">The sequence shown here is derived from an EMBL/GenBank/DDBJ whole genome shotgun (WGS) entry which is preliminary data.</text>
</comment>
<keyword evidence="1" id="KW-0472">Membrane</keyword>
<organism evidence="3 4">
    <name type="scientific">Alkalibacterium kapii</name>
    <dbReference type="NCBI Taxonomy" id="426704"/>
    <lineage>
        <taxon>Bacteria</taxon>
        <taxon>Bacillati</taxon>
        <taxon>Bacillota</taxon>
        <taxon>Bacilli</taxon>
        <taxon>Lactobacillales</taxon>
        <taxon>Carnobacteriaceae</taxon>
        <taxon>Alkalibacterium</taxon>
    </lineage>
</organism>
<dbReference type="Pfam" id="PF08378">
    <property type="entry name" value="NERD"/>
    <property type="match status" value="1"/>
</dbReference>
<dbReference type="Proteomes" id="UP000321662">
    <property type="component" value="Unassembled WGS sequence"/>
</dbReference>
<feature type="domain" description="NERD" evidence="2">
    <location>
        <begin position="37"/>
        <end position="147"/>
    </location>
</feature>
<keyword evidence="1" id="KW-0812">Transmembrane</keyword>
<dbReference type="OrthoDB" id="2136191at2"/>